<dbReference type="Pfam" id="PF13467">
    <property type="entry name" value="RHH_4"/>
    <property type="match status" value="1"/>
</dbReference>
<protein>
    <submittedName>
        <fullName evidence="2">Ribbon-helix-helix domain-containing protein</fullName>
    </submittedName>
</protein>
<name>A0A8G2BFR6_9PROT</name>
<evidence type="ECO:0000313" key="2">
    <source>
        <dbReference type="EMBL" id="SDF37864.1"/>
    </source>
</evidence>
<gene>
    <name evidence="2" type="ORF">SAMN05660686_01080</name>
</gene>
<dbReference type="InterPro" id="IPR038268">
    <property type="entry name" value="RHH_sf"/>
</dbReference>
<dbReference type="OrthoDB" id="8479603at2"/>
<evidence type="ECO:0000259" key="1">
    <source>
        <dbReference type="Pfam" id="PF13467"/>
    </source>
</evidence>
<dbReference type="RefSeq" id="WP_093149226.1">
    <property type="nucleotide sequence ID" value="NZ_FNBW01000003.1"/>
</dbReference>
<dbReference type="InterPro" id="IPR027373">
    <property type="entry name" value="RHH_dom"/>
</dbReference>
<sequence>MSVEFDLSSENDKASILESRNVTVGNKRTSMRLEPQMWDSLEKIARTEGVTINSLCTQIDLRRGPVGLTSATRVFIISYFRHLVRQHEIERGLNGPGLVPRIDGLKGASLARWVLDTVVPAHELGRAGRHRG</sequence>
<proteinExistence type="predicted"/>
<organism evidence="2 3">
    <name type="scientific">Thalassobaculum litoreum DSM 18839</name>
    <dbReference type="NCBI Taxonomy" id="1123362"/>
    <lineage>
        <taxon>Bacteria</taxon>
        <taxon>Pseudomonadati</taxon>
        <taxon>Pseudomonadota</taxon>
        <taxon>Alphaproteobacteria</taxon>
        <taxon>Rhodospirillales</taxon>
        <taxon>Thalassobaculaceae</taxon>
        <taxon>Thalassobaculum</taxon>
    </lineage>
</organism>
<comment type="caution">
    <text evidence="2">The sequence shown here is derived from an EMBL/GenBank/DDBJ whole genome shotgun (WGS) entry which is preliminary data.</text>
</comment>
<dbReference type="AlphaFoldDB" id="A0A8G2BFR6"/>
<feature type="domain" description="Ribbon-helix-helix" evidence="1">
    <location>
        <begin position="18"/>
        <end position="79"/>
    </location>
</feature>
<dbReference type="Proteomes" id="UP000198615">
    <property type="component" value="Unassembled WGS sequence"/>
</dbReference>
<keyword evidence="3" id="KW-1185">Reference proteome</keyword>
<evidence type="ECO:0000313" key="3">
    <source>
        <dbReference type="Proteomes" id="UP000198615"/>
    </source>
</evidence>
<reference evidence="2 3" key="1">
    <citation type="submission" date="2016-10" db="EMBL/GenBank/DDBJ databases">
        <authorList>
            <person name="Varghese N."/>
            <person name="Submissions S."/>
        </authorList>
    </citation>
    <scope>NUCLEOTIDE SEQUENCE [LARGE SCALE GENOMIC DNA]</scope>
    <source>
        <strain evidence="2 3">DSM 18839</strain>
    </source>
</reference>
<dbReference type="Gene3D" id="1.10.3990.20">
    <property type="entry name" value="protein bp1543"/>
    <property type="match status" value="1"/>
</dbReference>
<dbReference type="EMBL" id="FNBW01000003">
    <property type="protein sequence ID" value="SDF37864.1"/>
    <property type="molecule type" value="Genomic_DNA"/>
</dbReference>
<accession>A0A8G2BFR6</accession>